<accession>A0A640VMN3</accession>
<evidence type="ECO:0000313" key="2">
    <source>
        <dbReference type="EMBL" id="GFE49738.1"/>
    </source>
</evidence>
<comment type="caution">
    <text evidence="2">The sequence shown here is derived from an EMBL/GenBank/DDBJ whole genome shotgun (WGS) entry which is preliminary data.</text>
</comment>
<dbReference type="RefSeq" id="WP_159975586.1">
    <property type="nucleotide sequence ID" value="NZ_BLIV01000002.1"/>
</dbReference>
<evidence type="ECO:0000256" key="1">
    <source>
        <dbReference type="SAM" id="SignalP"/>
    </source>
</evidence>
<dbReference type="Proteomes" id="UP000436522">
    <property type="component" value="Unassembled WGS sequence"/>
</dbReference>
<feature type="chain" id="PRO_5024904600" description="ABC transporter substrate-binding protein" evidence="1">
    <location>
        <begin position="22"/>
        <end position="99"/>
    </location>
</feature>
<evidence type="ECO:0008006" key="4">
    <source>
        <dbReference type="Google" id="ProtNLM"/>
    </source>
</evidence>
<gene>
    <name evidence="2" type="ORF">So717_14910</name>
</gene>
<organism evidence="2 3">
    <name type="scientific">Roseobacter cerasinus</name>
    <dbReference type="NCBI Taxonomy" id="2602289"/>
    <lineage>
        <taxon>Bacteria</taxon>
        <taxon>Pseudomonadati</taxon>
        <taxon>Pseudomonadota</taxon>
        <taxon>Alphaproteobacteria</taxon>
        <taxon>Rhodobacterales</taxon>
        <taxon>Roseobacteraceae</taxon>
        <taxon>Roseobacter</taxon>
    </lineage>
</organism>
<keyword evidence="3" id="KW-1185">Reference proteome</keyword>
<dbReference type="AlphaFoldDB" id="A0A640VMN3"/>
<sequence>MRVIVVTVSILLASLAGPLLALATAEPVEGEIMLVIGPSASLQPEVIEASGARLVGPQVAPFGALVQPAEATRPDALLHSGAWLVVDGRYLAILCGVPI</sequence>
<evidence type="ECO:0000313" key="3">
    <source>
        <dbReference type="Proteomes" id="UP000436522"/>
    </source>
</evidence>
<dbReference type="EMBL" id="BLIV01000002">
    <property type="protein sequence ID" value="GFE49738.1"/>
    <property type="molecule type" value="Genomic_DNA"/>
</dbReference>
<proteinExistence type="predicted"/>
<keyword evidence="1" id="KW-0732">Signal</keyword>
<protein>
    <recommendedName>
        <fullName evidence="4">ABC transporter substrate-binding protein</fullName>
    </recommendedName>
</protein>
<feature type="signal peptide" evidence="1">
    <location>
        <begin position="1"/>
        <end position="21"/>
    </location>
</feature>
<dbReference type="OrthoDB" id="7866935at2"/>
<name>A0A640VMN3_9RHOB</name>
<reference evidence="2 3" key="1">
    <citation type="submission" date="2019-12" db="EMBL/GenBank/DDBJ databases">
        <title>Roseobacter cerasinus sp. nov., isolated from seawater around aquaculture.</title>
        <authorList>
            <person name="Muramatsu S."/>
            <person name="Takabe Y."/>
            <person name="Mori K."/>
            <person name="Takaichi S."/>
            <person name="Hanada S."/>
        </authorList>
    </citation>
    <scope>NUCLEOTIDE SEQUENCE [LARGE SCALE GENOMIC DNA]</scope>
    <source>
        <strain evidence="2 3">AI77</strain>
    </source>
</reference>